<keyword evidence="1" id="KW-0175">Coiled coil</keyword>
<evidence type="ECO:0000313" key="3">
    <source>
        <dbReference type="EMBL" id="GBF79277.1"/>
    </source>
</evidence>
<dbReference type="PANTHER" id="PTHR33352:SF2">
    <property type="entry name" value="SLL0995 PROTEIN"/>
    <property type="match status" value="1"/>
</dbReference>
<dbReference type="InterPro" id="IPR011335">
    <property type="entry name" value="Restrct_endonuc-II-like"/>
</dbReference>
<gene>
    <name evidence="3" type="ORF">AsFPU1_0670</name>
</gene>
<dbReference type="EMBL" id="BDQK01000001">
    <property type="protein sequence ID" value="GBF79277.1"/>
    <property type="molecule type" value="Genomic_DNA"/>
</dbReference>
<feature type="domain" description="Putative restriction endonuclease" evidence="2">
    <location>
        <begin position="59"/>
        <end position="166"/>
    </location>
</feature>
<dbReference type="InterPro" id="IPR008538">
    <property type="entry name" value="Uma2"/>
</dbReference>
<dbReference type="Gene3D" id="3.90.1570.10">
    <property type="entry name" value="tt1808, chain A"/>
    <property type="match status" value="1"/>
</dbReference>
<evidence type="ECO:0000313" key="4">
    <source>
        <dbReference type="Proteomes" id="UP000287247"/>
    </source>
</evidence>
<name>A0A401IDB6_APHSA</name>
<evidence type="ECO:0000259" key="2">
    <source>
        <dbReference type="Pfam" id="PF05685"/>
    </source>
</evidence>
<dbReference type="AlphaFoldDB" id="A0A401IDB6"/>
<keyword evidence="4" id="KW-1185">Reference proteome</keyword>
<dbReference type="Pfam" id="PF05685">
    <property type="entry name" value="Uma2"/>
    <property type="match status" value="1"/>
</dbReference>
<dbReference type="CDD" id="cd06260">
    <property type="entry name" value="DUF820-like"/>
    <property type="match status" value="1"/>
</dbReference>
<dbReference type="PANTHER" id="PTHR33352">
    <property type="entry name" value="SLR1095 PROTEIN"/>
    <property type="match status" value="1"/>
</dbReference>
<accession>A0A401IDB6</accession>
<dbReference type="SUPFAM" id="SSF52980">
    <property type="entry name" value="Restriction endonuclease-like"/>
    <property type="match status" value="1"/>
</dbReference>
<reference evidence="4" key="1">
    <citation type="submission" date="2017-05" db="EMBL/GenBank/DDBJ databases">
        <title>Physiological properties and genetic analysis related to exopolysaccharide production of fresh-water unicellular cyanobacterium Aphanothece sacrum, Suizenji Nori, that has been cultured as a food source in Japan.</title>
        <authorList>
            <person name="Kanesaki Y."/>
            <person name="Yoshikawa S."/>
            <person name="Ohki K."/>
        </authorList>
    </citation>
    <scope>NUCLEOTIDE SEQUENCE [LARGE SCALE GENOMIC DNA]</scope>
    <source>
        <strain evidence="4">FPU1</strain>
    </source>
</reference>
<dbReference type="Proteomes" id="UP000287247">
    <property type="component" value="Unassembled WGS sequence"/>
</dbReference>
<dbReference type="InterPro" id="IPR012296">
    <property type="entry name" value="Nuclease_put_TT1808"/>
</dbReference>
<comment type="caution">
    <text evidence="3">The sequence shown here is derived from an EMBL/GenBank/DDBJ whole genome shotgun (WGS) entry which is preliminary data.</text>
</comment>
<sequence length="279" mass="32561">MLGNNARIIPKLKTMVQEIIPPTTTEIIYPDSDGQPMADNTKQFRLIVTIKENLELLYADNPDVFIAGDLLWYPIQGDNKIRRAPDVMVVFGRPKGDRGSYKQWLENQISPQVVFEILSPGNTLKEMGEKLEFYEDYGVEEYYLYDPDTNNLSGWLREENRLRSIKNMQGWVSPRLNITFALNQNNLEIFTLTGQKFLTYTELGKLQQEAEQRAELEYQRAELEYQRAELEYQRAEQAEGREQMAVQLARQEQQRAEQAEARMRELEAKLRELGQITDI</sequence>
<organism evidence="3 4">
    <name type="scientific">Aphanothece sacrum FPU1</name>
    <dbReference type="NCBI Taxonomy" id="1920663"/>
    <lineage>
        <taxon>Bacteria</taxon>
        <taxon>Bacillati</taxon>
        <taxon>Cyanobacteriota</taxon>
        <taxon>Cyanophyceae</taxon>
        <taxon>Oscillatoriophycideae</taxon>
        <taxon>Chroococcales</taxon>
        <taxon>Aphanothecaceae</taxon>
        <taxon>Aphanothece</taxon>
    </lineage>
</organism>
<feature type="coiled-coil region" evidence="1">
    <location>
        <begin position="206"/>
        <end position="276"/>
    </location>
</feature>
<evidence type="ECO:0000256" key="1">
    <source>
        <dbReference type="SAM" id="Coils"/>
    </source>
</evidence>
<proteinExistence type="predicted"/>
<protein>
    <recommendedName>
        <fullName evidence="2">Putative restriction endonuclease domain-containing protein</fullName>
    </recommendedName>
</protein>